<evidence type="ECO:0000313" key="2">
    <source>
        <dbReference type="EMBL" id="PYF74437.1"/>
    </source>
</evidence>
<proteinExistence type="predicted"/>
<sequence>MLLPGKVRANSAAARIKPVYLQEDKQDDKDKKQKKEEKKPEKPEVKEVPKARKQEVPVVVPPRKGPVPEKQRGRGNLF</sequence>
<accession>A0A318UGE4</accession>
<reference evidence="2 3" key="1">
    <citation type="submission" date="2018-06" db="EMBL/GenBank/DDBJ databases">
        <title>Genomic Encyclopedia of Archaeal and Bacterial Type Strains, Phase II (KMG-II): from individual species to whole genera.</title>
        <authorList>
            <person name="Goeker M."/>
        </authorList>
    </citation>
    <scope>NUCLEOTIDE SEQUENCE [LARGE SCALE GENOMIC DNA]</scope>
    <source>
        <strain evidence="2 3">DSM 27372</strain>
    </source>
</reference>
<dbReference type="Proteomes" id="UP000248198">
    <property type="component" value="Unassembled WGS sequence"/>
</dbReference>
<comment type="caution">
    <text evidence="2">The sequence shown here is derived from an EMBL/GenBank/DDBJ whole genome shotgun (WGS) entry which is preliminary data.</text>
</comment>
<evidence type="ECO:0000256" key="1">
    <source>
        <dbReference type="SAM" id="MobiDB-lite"/>
    </source>
</evidence>
<organism evidence="2 3">
    <name type="scientific">Pedobacter nutrimenti</name>
    <dbReference type="NCBI Taxonomy" id="1241337"/>
    <lineage>
        <taxon>Bacteria</taxon>
        <taxon>Pseudomonadati</taxon>
        <taxon>Bacteroidota</taxon>
        <taxon>Sphingobacteriia</taxon>
        <taxon>Sphingobacteriales</taxon>
        <taxon>Sphingobacteriaceae</taxon>
        <taxon>Pedobacter</taxon>
    </lineage>
</organism>
<evidence type="ECO:0000313" key="3">
    <source>
        <dbReference type="Proteomes" id="UP000248198"/>
    </source>
</evidence>
<feature type="region of interest" description="Disordered" evidence="1">
    <location>
        <begin position="1"/>
        <end position="78"/>
    </location>
</feature>
<feature type="compositionally biased region" description="Basic and acidic residues" evidence="1">
    <location>
        <begin position="22"/>
        <end position="55"/>
    </location>
</feature>
<keyword evidence="3" id="KW-1185">Reference proteome</keyword>
<dbReference type="AlphaFoldDB" id="A0A318UGE4"/>
<protein>
    <submittedName>
        <fullName evidence="2">Uncharacterized protein</fullName>
    </submittedName>
</protein>
<name>A0A318UGE4_9SPHI</name>
<dbReference type="EMBL" id="QKLU01000004">
    <property type="protein sequence ID" value="PYF74437.1"/>
    <property type="molecule type" value="Genomic_DNA"/>
</dbReference>
<gene>
    <name evidence="2" type="ORF">B0O44_104608</name>
</gene>